<name>A0AAU9KMW3_9STRA</name>
<dbReference type="AlphaFoldDB" id="A0AAU9KMW3"/>
<keyword evidence="1" id="KW-0732">Signal</keyword>
<proteinExistence type="predicted"/>
<feature type="chain" id="PRO_5043471130" description="Secreted protein" evidence="1">
    <location>
        <begin position="27"/>
        <end position="122"/>
    </location>
</feature>
<evidence type="ECO:0000256" key="1">
    <source>
        <dbReference type="SAM" id="SignalP"/>
    </source>
</evidence>
<sequence>MANIQMRLTFILSAVIAAYLRGQSHGDRDSSSMISDSGVSPNAVLEGRALGEAGDLHRKLLDSTKPLGPIPYCPVGEVNVHLPVVFVPLGAVIVPSKVVTIRRLPLRMIAPQEEMLEHQQLV</sequence>
<dbReference type="EMBL" id="CAKKTJ010000131">
    <property type="protein sequence ID" value="CAH0475671.1"/>
    <property type="molecule type" value="Genomic_DNA"/>
</dbReference>
<evidence type="ECO:0000313" key="3">
    <source>
        <dbReference type="Proteomes" id="UP001160483"/>
    </source>
</evidence>
<comment type="caution">
    <text evidence="2">The sequence shown here is derived from an EMBL/GenBank/DDBJ whole genome shotgun (WGS) entry which is preliminary data.</text>
</comment>
<evidence type="ECO:0000313" key="2">
    <source>
        <dbReference type="EMBL" id="CAH0475671.1"/>
    </source>
</evidence>
<accession>A0AAU9KMW3</accession>
<dbReference type="Proteomes" id="UP001160483">
    <property type="component" value="Unassembled WGS sequence"/>
</dbReference>
<gene>
    <name evidence="2" type="ORF">PBS003_LOCUS2481</name>
</gene>
<feature type="signal peptide" evidence="1">
    <location>
        <begin position="1"/>
        <end position="26"/>
    </location>
</feature>
<organism evidence="2 3">
    <name type="scientific">Peronospora belbahrii</name>
    <dbReference type="NCBI Taxonomy" id="622444"/>
    <lineage>
        <taxon>Eukaryota</taxon>
        <taxon>Sar</taxon>
        <taxon>Stramenopiles</taxon>
        <taxon>Oomycota</taxon>
        <taxon>Peronosporomycetes</taxon>
        <taxon>Peronosporales</taxon>
        <taxon>Peronosporaceae</taxon>
        <taxon>Peronospora</taxon>
    </lineage>
</organism>
<evidence type="ECO:0008006" key="4">
    <source>
        <dbReference type="Google" id="ProtNLM"/>
    </source>
</evidence>
<protein>
    <recommendedName>
        <fullName evidence="4">Secreted protein</fullName>
    </recommendedName>
</protein>
<reference evidence="2" key="1">
    <citation type="submission" date="2021-11" db="EMBL/GenBank/DDBJ databases">
        <authorList>
            <person name="Islam A."/>
            <person name="Islam S."/>
            <person name="Flora M.S."/>
            <person name="Rahman M."/>
            <person name="Ziaur R.M."/>
            <person name="Epstein J.H."/>
            <person name="Hassan M."/>
            <person name="Klassen M."/>
            <person name="Woodard K."/>
            <person name="Webb A."/>
            <person name="Webby R.J."/>
            <person name="El Zowalaty M.E."/>
        </authorList>
    </citation>
    <scope>NUCLEOTIDE SEQUENCE</scope>
    <source>
        <strain evidence="2">Pbs3</strain>
    </source>
</reference>